<organism evidence="1 2">
    <name type="scientific">Chryseobacterium defluvii</name>
    <dbReference type="NCBI Taxonomy" id="160396"/>
    <lineage>
        <taxon>Bacteria</taxon>
        <taxon>Pseudomonadati</taxon>
        <taxon>Bacteroidota</taxon>
        <taxon>Flavobacteriia</taxon>
        <taxon>Flavobacteriales</taxon>
        <taxon>Weeksellaceae</taxon>
        <taxon>Chryseobacterium group</taxon>
        <taxon>Chryseobacterium</taxon>
    </lineage>
</organism>
<accession>A0A495SCX0</accession>
<dbReference type="AlphaFoldDB" id="A0A495SCX0"/>
<evidence type="ECO:0000313" key="1">
    <source>
        <dbReference type="EMBL" id="RKS97845.1"/>
    </source>
</evidence>
<sequence>MKFNNRILHKDISLLLIEDFDINRWDDVSRLKKIYKSLFSKNDTIFFSFRREEDLTDENELKRLRIKILETFNDEGEYVVLRKLDDSRFDSVARITINENTYNFLFDIWNYFYSCTFFIPTKGFTFSDYITFQKKIKFQDKGNEKLLSNDYTNFSCIKGLGGDNLIISYQNNYQLPDLTNYH</sequence>
<dbReference type="OrthoDB" id="1257453at2"/>
<comment type="caution">
    <text evidence="1">The sequence shown here is derived from an EMBL/GenBank/DDBJ whole genome shotgun (WGS) entry which is preliminary data.</text>
</comment>
<dbReference type="EMBL" id="RBXB01000002">
    <property type="protein sequence ID" value="RKS97845.1"/>
    <property type="molecule type" value="Genomic_DNA"/>
</dbReference>
<evidence type="ECO:0000313" key="2">
    <source>
        <dbReference type="Proteomes" id="UP000272428"/>
    </source>
</evidence>
<keyword evidence="2" id="KW-1185">Reference proteome</keyword>
<dbReference type="RefSeq" id="WP_147462051.1">
    <property type="nucleotide sequence ID" value="NZ_RBXB01000002.1"/>
</dbReference>
<proteinExistence type="predicted"/>
<name>A0A495SCX0_9FLAO</name>
<gene>
    <name evidence="1" type="ORF">BCF58_1978</name>
</gene>
<reference evidence="1 2" key="1">
    <citation type="submission" date="2018-10" db="EMBL/GenBank/DDBJ databases">
        <title>Genomic Encyclopedia of Archaeal and Bacterial Type Strains, Phase II (KMG-II): from individual species to whole genera.</title>
        <authorList>
            <person name="Goeker M."/>
        </authorList>
    </citation>
    <scope>NUCLEOTIDE SEQUENCE [LARGE SCALE GENOMIC DNA]</scope>
    <source>
        <strain evidence="1 2">DSM 14219</strain>
    </source>
</reference>
<protein>
    <submittedName>
        <fullName evidence="1">Uncharacterized protein</fullName>
    </submittedName>
</protein>
<dbReference type="Proteomes" id="UP000272428">
    <property type="component" value="Unassembled WGS sequence"/>
</dbReference>